<reference evidence="2 3" key="1">
    <citation type="submission" date="2020-07" db="EMBL/GenBank/DDBJ databases">
        <title>Genomic Encyclopedia of Type Strains, Phase IV (KMG-V): Genome sequencing to study the core and pangenomes of soil and plant-associated prokaryotes.</title>
        <authorList>
            <person name="Whitman W."/>
        </authorList>
    </citation>
    <scope>NUCLEOTIDE SEQUENCE [LARGE SCALE GENOMIC DNA]</scope>
    <source>
        <strain evidence="2 3">A1</strain>
    </source>
</reference>
<organism evidence="2 3">
    <name type="scientific">Methanococcus maripaludis</name>
    <name type="common">Methanococcus deltae</name>
    <dbReference type="NCBI Taxonomy" id="39152"/>
    <lineage>
        <taxon>Archaea</taxon>
        <taxon>Methanobacteriati</taxon>
        <taxon>Methanobacteriota</taxon>
        <taxon>Methanomada group</taxon>
        <taxon>Methanococci</taxon>
        <taxon>Methanococcales</taxon>
        <taxon>Methanococcaceae</taxon>
        <taxon>Methanococcus</taxon>
    </lineage>
</organism>
<name>A0A7J9NVV1_METMI</name>
<feature type="region of interest" description="Disordered" evidence="1">
    <location>
        <begin position="1"/>
        <end position="32"/>
    </location>
</feature>
<evidence type="ECO:0000313" key="2">
    <source>
        <dbReference type="EMBL" id="MBA2851812.1"/>
    </source>
</evidence>
<gene>
    <name evidence="2" type="ORF">HNP86_001971</name>
</gene>
<dbReference type="EMBL" id="JACDUH010000003">
    <property type="protein sequence ID" value="MBA2851812.1"/>
    <property type="molecule type" value="Genomic_DNA"/>
</dbReference>
<comment type="caution">
    <text evidence="2">The sequence shown here is derived from an EMBL/GenBank/DDBJ whole genome shotgun (WGS) entry which is preliminary data.</text>
</comment>
<evidence type="ECO:0000256" key="1">
    <source>
        <dbReference type="SAM" id="MobiDB-lite"/>
    </source>
</evidence>
<dbReference type="AlphaFoldDB" id="A0A7J9NVV1"/>
<accession>A0A7J9NVV1</accession>
<dbReference type="Proteomes" id="UP000564425">
    <property type="component" value="Unassembled WGS sequence"/>
</dbReference>
<proteinExistence type="predicted"/>
<dbReference type="RefSeq" id="WP_181501631.1">
    <property type="nucleotide sequence ID" value="NZ_JACDUH010000003.1"/>
</dbReference>
<evidence type="ECO:0000313" key="3">
    <source>
        <dbReference type="Proteomes" id="UP000564425"/>
    </source>
</evidence>
<sequence length="48" mass="5486">MTFGILPKDYSDEEKKQKLKKQNEEAAHRRRQAIGNPYGMFASVICTG</sequence>
<feature type="compositionally biased region" description="Basic and acidic residues" evidence="1">
    <location>
        <begin position="9"/>
        <end position="27"/>
    </location>
</feature>
<protein>
    <submittedName>
        <fullName evidence="2">Uncharacterized protein</fullName>
    </submittedName>
</protein>